<dbReference type="SUPFAM" id="SSF51182">
    <property type="entry name" value="RmlC-like cupins"/>
    <property type="match status" value="1"/>
</dbReference>
<dbReference type="PANTHER" id="PTHR10309:SF0">
    <property type="entry name" value="MANNOSE-6-PHOSPHATE ISOMERASE"/>
    <property type="match status" value="1"/>
</dbReference>
<dbReference type="Proteomes" id="UP001176521">
    <property type="component" value="Unassembled WGS sequence"/>
</dbReference>
<comment type="caution">
    <text evidence="15">The sequence shown here is derived from an EMBL/GenBank/DDBJ whole genome shotgun (WGS) entry which is preliminary data.</text>
</comment>
<evidence type="ECO:0000256" key="8">
    <source>
        <dbReference type="ARBA" id="ARBA00022723"/>
    </source>
</evidence>
<keyword evidence="16" id="KW-1185">Reference proteome</keyword>
<dbReference type="InterPro" id="IPR001250">
    <property type="entry name" value="Man6P_Isoase-1"/>
</dbReference>
<evidence type="ECO:0000256" key="10">
    <source>
        <dbReference type="ARBA" id="ARBA00023235"/>
    </source>
</evidence>
<feature type="domain" description="Phosphomannose isomerase type I helical insertion" evidence="14">
    <location>
        <begin position="231"/>
        <end position="298"/>
    </location>
</feature>
<name>A0AAN6JKF3_9BASI</name>
<dbReference type="Pfam" id="PF20512">
    <property type="entry name" value="PMI_typeI_hel"/>
    <property type="match status" value="1"/>
</dbReference>
<dbReference type="PRINTS" id="PR00714">
    <property type="entry name" value="MAN6PISMRASE"/>
</dbReference>
<comment type="function">
    <text evidence="3">Involved in the synthesis of the GDP-mannose and dolichol-phosphate-mannose required for a number of critical mannosyl transfer reactions.</text>
</comment>
<evidence type="ECO:0000256" key="12">
    <source>
        <dbReference type="ARBA" id="ARBA00030762"/>
    </source>
</evidence>
<dbReference type="InterPro" id="IPR016305">
    <property type="entry name" value="Mannose-6-P_Isomerase"/>
</dbReference>
<dbReference type="AlphaFoldDB" id="A0AAN6JKF3"/>
<evidence type="ECO:0000256" key="7">
    <source>
        <dbReference type="ARBA" id="ARBA00018236"/>
    </source>
</evidence>
<protein>
    <recommendedName>
        <fullName evidence="7">Mannose-6-phosphate isomerase</fullName>
        <ecNumber evidence="6">5.3.1.8</ecNumber>
    </recommendedName>
    <alternativeName>
        <fullName evidence="11">Phosphohexomutase</fullName>
    </alternativeName>
    <alternativeName>
        <fullName evidence="12">Phosphomannose isomerase</fullName>
    </alternativeName>
</protein>
<evidence type="ECO:0000256" key="4">
    <source>
        <dbReference type="ARBA" id="ARBA00004666"/>
    </source>
</evidence>
<dbReference type="PANTHER" id="PTHR10309">
    <property type="entry name" value="MANNOSE-6-PHOSPHATE ISOMERASE"/>
    <property type="match status" value="1"/>
</dbReference>
<dbReference type="GO" id="GO:0008270">
    <property type="term" value="F:zinc ion binding"/>
    <property type="evidence" value="ECO:0007669"/>
    <property type="project" value="InterPro"/>
</dbReference>
<comment type="similarity">
    <text evidence="5">Belongs to the mannose-6-phosphate isomerase type 1 family.</text>
</comment>
<dbReference type="Gene3D" id="2.60.120.10">
    <property type="entry name" value="Jelly Rolls"/>
    <property type="match status" value="2"/>
</dbReference>
<dbReference type="Pfam" id="PF20511">
    <property type="entry name" value="PMI_typeI_cat"/>
    <property type="match status" value="1"/>
</dbReference>
<evidence type="ECO:0000256" key="3">
    <source>
        <dbReference type="ARBA" id="ARBA00002564"/>
    </source>
</evidence>
<evidence type="ECO:0000313" key="15">
    <source>
        <dbReference type="EMBL" id="KAK0529617.1"/>
    </source>
</evidence>
<dbReference type="InterPro" id="IPR011051">
    <property type="entry name" value="RmlC_Cupin_sf"/>
</dbReference>
<feature type="domain" description="Phosphomannose isomerase type I catalytic" evidence="13">
    <location>
        <begin position="5"/>
        <end position="174"/>
    </location>
</feature>
<comment type="pathway">
    <text evidence="4">Nucleotide-sugar biosynthesis; GDP-alpha-D-mannose biosynthesis; alpha-D-mannose 1-phosphate from D-fructose 6-phosphate: step 1/2.</text>
</comment>
<evidence type="ECO:0000256" key="6">
    <source>
        <dbReference type="ARBA" id="ARBA00011956"/>
    </source>
</evidence>
<keyword evidence="10 15" id="KW-0413">Isomerase</keyword>
<evidence type="ECO:0000259" key="13">
    <source>
        <dbReference type="Pfam" id="PF20511"/>
    </source>
</evidence>
<evidence type="ECO:0000256" key="11">
    <source>
        <dbReference type="ARBA" id="ARBA00029741"/>
    </source>
</evidence>
<evidence type="ECO:0000256" key="5">
    <source>
        <dbReference type="ARBA" id="ARBA00010772"/>
    </source>
</evidence>
<organism evidence="15 16">
    <name type="scientific">Tilletia horrida</name>
    <dbReference type="NCBI Taxonomy" id="155126"/>
    <lineage>
        <taxon>Eukaryota</taxon>
        <taxon>Fungi</taxon>
        <taxon>Dikarya</taxon>
        <taxon>Basidiomycota</taxon>
        <taxon>Ustilaginomycotina</taxon>
        <taxon>Exobasidiomycetes</taxon>
        <taxon>Tilletiales</taxon>
        <taxon>Tilletiaceae</taxon>
        <taxon>Tilletia</taxon>
    </lineage>
</organism>
<dbReference type="GO" id="GO:0004476">
    <property type="term" value="F:mannose-6-phosphate isomerase activity"/>
    <property type="evidence" value="ECO:0007669"/>
    <property type="project" value="UniProtKB-EC"/>
</dbReference>
<dbReference type="InterPro" id="IPR046458">
    <property type="entry name" value="PMI_typeI_hel"/>
</dbReference>
<keyword evidence="8" id="KW-0479">Metal-binding</keyword>
<dbReference type="Gene3D" id="1.10.441.10">
    <property type="entry name" value="Phosphomannose Isomerase, domain 2"/>
    <property type="match status" value="1"/>
</dbReference>
<dbReference type="EC" id="5.3.1.8" evidence="6"/>
<evidence type="ECO:0000256" key="2">
    <source>
        <dbReference type="ARBA" id="ARBA00001947"/>
    </source>
</evidence>
<comment type="catalytic activity">
    <reaction evidence="1">
        <text>D-mannose 6-phosphate = D-fructose 6-phosphate</text>
        <dbReference type="Rhea" id="RHEA:12356"/>
        <dbReference type="ChEBI" id="CHEBI:58735"/>
        <dbReference type="ChEBI" id="CHEBI:61527"/>
        <dbReference type="EC" id="5.3.1.8"/>
    </reaction>
</comment>
<dbReference type="GO" id="GO:0005975">
    <property type="term" value="P:carbohydrate metabolic process"/>
    <property type="evidence" value="ECO:0007669"/>
    <property type="project" value="InterPro"/>
</dbReference>
<dbReference type="InterPro" id="IPR014710">
    <property type="entry name" value="RmlC-like_jellyroll"/>
</dbReference>
<reference evidence="15" key="1">
    <citation type="journal article" date="2023" name="PhytoFront">
        <title>Draft Genome Resources of Seven Strains of Tilletia horrida, Causal Agent of Kernel Smut of Rice.</title>
        <authorList>
            <person name="Khanal S."/>
            <person name="Antony Babu S."/>
            <person name="Zhou X.G."/>
        </authorList>
    </citation>
    <scope>NUCLEOTIDE SEQUENCE</scope>
    <source>
        <strain evidence="15">TX3</strain>
    </source>
</reference>
<comment type="cofactor">
    <cofactor evidence="2">
        <name>Zn(2+)</name>
        <dbReference type="ChEBI" id="CHEBI:29105"/>
    </cofactor>
</comment>
<dbReference type="InterPro" id="IPR046457">
    <property type="entry name" value="PMI_typeI_cat"/>
</dbReference>
<evidence type="ECO:0000256" key="9">
    <source>
        <dbReference type="ARBA" id="ARBA00022833"/>
    </source>
</evidence>
<dbReference type="GO" id="GO:0009298">
    <property type="term" value="P:GDP-mannose biosynthetic process"/>
    <property type="evidence" value="ECO:0007669"/>
    <property type="project" value="InterPro"/>
</dbReference>
<evidence type="ECO:0000256" key="1">
    <source>
        <dbReference type="ARBA" id="ARBA00000757"/>
    </source>
</evidence>
<gene>
    <name evidence="15" type="primary">PMI1_1</name>
    <name evidence="15" type="ORF">OC842_004191</name>
</gene>
<dbReference type="NCBIfam" id="TIGR00218">
    <property type="entry name" value="manA"/>
    <property type="match status" value="1"/>
</dbReference>
<accession>A0AAN6JKF3</accession>
<evidence type="ECO:0000259" key="14">
    <source>
        <dbReference type="Pfam" id="PF20512"/>
    </source>
</evidence>
<proteinExistence type="inferred from homology"/>
<keyword evidence="9" id="KW-0862">Zinc</keyword>
<dbReference type="EMBL" id="JAPDMQ010000238">
    <property type="protein sequence ID" value="KAK0529617.1"/>
    <property type="molecule type" value="Genomic_DNA"/>
</dbReference>
<evidence type="ECO:0000313" key="16">
    <source>
        <dbReference type="Proteomes" id="UP001176521"/>
    </source>
</evidence>
<sequence>MVFLQPVHSAVQDMPWGSKGSTSLAGQLWLAGGHAQAQGHDALDEHQTYAELWQAGTHEKGPSTLAIDSDDGKRGQPLSAVLRKRKHELLGENILQKMPWVDSDTHGGVPVLFKVLSAGKALPLQAHPDAELSRKLFESQPGREDDEQVRYDGVHKPEIALALTPFRGFIGFAPKEIIVQRLEMLPELRDLFLARNVPVAVSKHLVQDMTDAYHELVDPHQRTHSPYSWHDKISAALGRLLGADKKRLGSVLKQILSRAENKDAGEWAGPEGEQLRSLIIELNEQYPGDSGVLAAPVFMNLAALEPGECIYAPADTIHAWLSGDIIEAMPASVNVHNTAFGPDPSVETLQIFTKMLSYDAKPLSDFKIRPEPLEGTPKDTTTIYRIPLEEFDVVRVFLSSASSSAPTCTVRLFTEEDGLGVLDGLGIVSVVRGKGRLHGFEPGSSAGSSRITHEVGPGSVVVVGKGTAIELERTAADNLEVYIAVCQPKTPA</sequence>
<dbReference type="GO" id="GO:0005829">
    <property type="term" value="C:cytosol"/>
    <property type="evidence" value="ECO:0007669"/>
    <property type="project" value="TreeGrafter"/>
</dbReference>
<dbReference type="CDD" id="cd07011">
    <property type="entry name" value="cupin_PMI_type_I_N"/>
    <property type="match status" value="1"/>
</dbReference>